<evidence type="ECO:0000313" key="3">
    <source>
        <dbReference type="EMBL" id="CAH1797782.1"/>
    </source>
</evidence>
<dbReference type="Proteomes" id="UP000749559">
    <property type="component" value="Unassembled WGS sequence"/>
</dbReference>
<gene>
    <name evidence="3" type="ORF">OFUS_LOCUS22008</name>
</gene>
<reference evidence="3" key="1">
    <citation type="submission" date="2022-03" db="EMBL/GenBank/DDBJ databases">
        <authorList>
            <person name="Martin C."/>
        </authorList>
    </citation>
    <scope>NUCLEOTIDE SEQUENCE</scope>
</reference>
<dbReference type="EMBL" id="CAIIXF020000010">
    <property type="protein sequence ID" value="CAH1797782.1"/>
    <property type="molecule type" value="Genomic_DNA"/>
</dbReference>
<protein>
    <recommendedName>
        <fullName evidence="2">BEN domain-containing protein</fullName>
    </recommendedName>
</protein>
<comment type="caution">
    <text evidence="3">The sequence shown here is derived from an EMBL/GenBank/DDBJ whole genome shotgun (WGS) entry which is preliminary data.</text>
</comment>
<evidence type="ECO:0000313" key="4">
    <source>
        <dbReference type="Proteomes" id="UP000749559"/>
    </source>
</evidence>
<dbReference type="Pfam" id="PF10523">
    <property type="entry name" value="BEN"/>
    <property type="match status" value="1"/>
</dbReference>
<dbReference type="Gene3D" id="1.10.10.2590">
    <property type="entry name" value="BEN domain"/>
    <property type="match status" value="1"/>
</dbReference>
<feature type="domain" description="BEN" evidence="2">
    <location>
        <begin position="232"/>
        <end position="355"/>
    </location>
</feature>
<dbReference type="AlphaFoldDB" id="A0A8S4PUT9"/>
<feature type="compositionally biased region" description="Basic and acidic residues" evidence="1">
    <location>
        <begin position="174"/>
        <end position="184"/>
    </location>
</feature>
<sequence length="355" mass="39685">MVYHGSRSDLSNKLDHFDVRSHNKTASSCPEQRSQDADLEKAKKTPRPKERSDGPFQVDLGTAQELRKGQENPRLKQRSDGPSEVDLGTAQELSPEQRSQDADLKKAKKTPRPKERSDGPFQVDLGTAQELSPEQRSQDADLEEANETPCPKQRADAPSQADIGGAQELNPEQRSQDADLEKAKKSPHPKQRLDGPSQANLESAQQLSSRQLPMAIDMIDESSSLEEADEPEEDMKVLRRQVRSLRKRVRHLESLHEDPATSLAIVIKHMPVGNVAECARMLCLKVFSKDELITMSTSGKKGPKTVVGEQRPPLDQRKLYEIVDTLKSHCLVTSKVAKEKIQNFQKVLRAKAKVQ</sequence>
<dbReference type="GO" id="GO:0003677">
    <property type="term" value="F:DNA binding"/>
    <property type="evidence" value="ECO:0007669"/>
    <property type="project" value="InterPro"/>
</dbReference>
<accession>A0A8S4PUT9</accession>
<evidence type="ECO:0000259" key="2">
    <source>
        <dbReference type="PROSITE" id="PS51457"/>
    </source>
</evidence>
<dbReference type="PROSITE" id="PS51457">
    <property type="entry name" value="BEN"/>
    <property type="match status" value="1"/>
</dbReference>
<evidence type="ECO:0000256" key="1">
    <source>
        <dbReference type="SAM" id="MobiDB-lite"/>
    </source>
</evidence>
<feature type="compositionally biased region" description="Polar residues" evidence="1">
    <location>
        <begin position="197"/>
        <end position="207"/>
    </location>
</feature>
<name>A0A8S4PUT9_OWEFU</name>
<dbReference type="SMART" id="SM01025">
    <property type="entry name" value="BEN"/>
    <property type="match status" value="1"/>
</dbReference>
<feature type="compositionally biased region" description="Basic and acidic residues" evidence="1">
    <location>
        <begin position="65"/>
        <end position="81"/>
    </location>
</feature>
<keyword evidence="4" id="KW-1185">Reference proteome</keyword>
<organism evidence="3 4">
    <name type="scientific">Owenia fusiformis</name>
    <name type="common">Polychaete worm</name>
    <dbReference type="NCBI Taxonomy" id="6347"/>
    <lineage>
        <taxon>Eukaryota</taxon>
        <taxon>Metazoa</taxon>
        <taxon>Spiralia</taxon>
        <taxon>Lophotrochozoa</taxon>
        <taxon>Annelida</taxon>
        <taxon>Polychaeta</taxon>
        <taxon>Sedentaria</taxon>
        <taxon>Canalipalpata</taxon>
        <taxon>Sabellida</taxon>
        <taxon>Oweniida</taxon>
        <taxon>Oweniidae</taxon>
        <taxon>Owenia</taxon>
    </lineage>
</organism>
<feature type="compositionally biased region" description="Basic and acidic residues" evidence="1">
    <location>
        <begin position="33"/>
        <end position="53"/>
    </location>
</feature>
<dbReference type="InterPro" id="IPR018379">
    <property type="entry name" value="BEN_domain"/>
</dbReference>
<feature type="region of interest" description="Disordered" evidence="1">
    <location>
        <begin position="1"/>
        <end position="207"/>
    </location>
</feature>
<proteinExistence type="predicted"/>
<feature type="compositionally biased region" description="Basic and acidic residues" evidence="1">
    <location>
        <begin position="1"/>
        <end position="21"/>
    </location>
</feature>